<dbReference type="InterPro" id="IPR052715">
    <property type="entry name" value="RAYT_transposase"/>
</dbReference>
<gene>
    <name evidence="2" type="ORF">BOH73_21120</name>
</gene>
<dbReference type="InterPro" id="IPR036515">
    <property type="entry name" value="Transposase_17_sf"/>
</dbReference>
<dbReference type="EMBL" id="MPJC01000021">
    <property type="protein sequence ID" value="OKA18064.1"/>
    <property type="molecule type" value="Genomic_DNA"/>
</dbReference>
<reference evidence="2 3" key="1">
    <citation type="submission" date="2016-11" db="EMBL/GenBank/DDBJ databases">
        <title>Draft genome of Pseudomonas versuta A4R1.5.</title>
        <authorList>
            <person name="See-Too W.-S."/>
        </authorList>
    </citation>
    <scope>NUCLEOTIDE SEQUENCE [LARGE SCALE GENOMIC DNA]</scope>
    <source>
        <strain evidence="2 3">A4R1.5</strain>
    </source>
</reference>
<dbReference type="Gene3D" id="3.30.70.1290">
    <property type="entry name" value="Transposase IS200-like"/>
    <property type="match status" value="1"/>
</dbReference>
<dbReference type="RefSeq" id="WP_060696526.1">
    <property type="nucleotide sequence ID" value="NZ_CP012676.1"/>
</dbReference>
<dbReference type="PANTHER" id="PTHR36966">
    <property type="entry name" value="REP-ASSOCIATED TYROSINE TRANSPOSASE"/>
    <property type="match status" value="1"/>
</dbReference>
<dbReference type="PANTHER" id="PTHR36966:SF1">
    <property type="entry name" value="REP-ASSOCIATED TYROSINE TRANSPOSASE"/>
    <property type="match status" value="1"/>
</dbReference>
<dbReference type="Pfam" id="PF01797">
    <property type="entry name" value="Y1_Tnp"/>
    <property type="match status" value="1"/>
</dbReference>
<evidence type="ECO:0000313" key="2">
    <source>
        <dbReference type="EMBL" id="OKA18064.1"/>
    </source>
</evidence>
<dbReference type="SUPFAM" id="SSF143422">
    <property type="entry name" value="Transposase IS200-like"/>
    <property type="match status" value="1"/>
</dbReference>
<dbReference type="InterPro" id="IPR002686">
    <property type="entry name" value="Transposase_17"/>
</dbReference>
<protein>
    <submittedName>
        <fullName evidence="2">Transposase</fullName>
    </submittedName>
</protein>
<feature type="domain" description="Transposase IS200-like" evidence="1">
    <location>
        <begin position="17"/>
        <end position="131"/>
    </location>
</feature>
<dbReference type="NCBIfam" id="NF047646">
    <property type="entry name" value="REP_Tyr_transpos"/>
    <property type="match status" value="1"/>
</dbReference>
<organism evidence="2 3">
    <name type="scientific">Pseudomonas versuta</name>
    <dbReference type="NCBI Taxonomy" id="1788301"/>
    <lineage>
        <taxon>Bacteria</taxon>
        <taxon>Pseudomonadati</taxon>
        <taxon>Pseudomonadota</taxon>
        <taxon>Gammaproteobacteria</taxon>
        <taxon>Pseudomonadales</taxon>
        <taxon>Pseudomonadaceae</taxon>
        <taxon>Pseudomonas</taxon>
    </lineage>
</organism>
<dbReference type="SMART" id="SM01321">
    <property type="entry name" value="Y1_Tnp"/>
    <property type="match status" value="1"/>
</dbReference>
<sequence>MSGSIHGCRLRTGRASETGRIYLLTAVVKDRKPTFSNFHMAQLLINELRRTQSEGFVKSLAWVVMPDHFHWLIELQNASLATIMQRTKSRSGRVINAACERNDHFWQQGYHDRAIRYDEDLASVARYVVANPLRAGWVKRLGDYPHWDAIWL</sequence>
<accession>A0ABX3E460</accession>
<dbReference type="Proteomes" id="UP000186677">
    <property type="component" value="Unassembled WGS sequence"/>
</dbReference>
<keyword evidence="3" id="KW-1185">Reference proteome</keyword>
<evidence type="ECO:0000313" key="3">
    <source>
        <dbReference type="Proteomes" id="UP000186677"/>
    </source>
</evidence>
<name>A0ABX3E460_9PSED</name>
<evidence type="ECO:0000259" key="1">
    <source>
        <dbReference type="SMART" id="SM01321"/>
    </source>
</evidence>
<proteinExistence type="predicted"/>
<comment type="caution">
    <text evidence="2">The sequence shown here is derived from an EMBL/GenBank/DDBJ whole genome shotgun (WGS) entry which is preliminary data.</text>
</comment>